<accession>A0A2P7SAH3</accession>
<dbReference type="AlphaFoldDB" id="A0A2P7SAH3"/>
<dbReference type="PROSITE" id="PS51063">
    <property type="entry name" value="HTH_CRP_2"/>
    <property type="match status" value="1"/>
</dbReference>
<dbReference type="InterPro" id="IPR012318">
    <property type="entry name" value="HTH_CRP"/>
</dbReference>
<organism evidence="5 6">
    <name type="scientific">Pseudaminobacter soli</name>
    <name type="common">ex Li et al. 2025</name>
    <dbReference type="NCBI Taxonomy" id="1295366"/>
    <lineage>
        <taxon>Bacteria</taxon>
        <taxon>Pseudomonadati</taxon>
        <taxon>Pseudomonadota</taxon>
        <taxon>Alphaproteobacteria</taxon>
        <taxon>Hyphomicrobiales</taxon>
        <taxon>Phyllobacteriaceae</taxon>
        <taxon>Pseudaminobacter</taxon>
    </lineage>
</organism>
<dbReference type="GO" id="GO:0005829">
    <property type="term" value="C:cytosol"/>
    <property type="evidence" value="ECO:0007669"/>
    <property type="project" value="TreeGrafter"/>
</dbReference>
<dbReference type="SUPFAM" id="SSF51206">
    <property type="entry name" value="cAMP-binding domain-like"/>
    <property type="match status" value="1"/>
</dbReference>
<gene>
    <name evidence="5" type="ORF">C7I85_16570</name>
</gene>
<dbReference type="PANTHER" id="PTHR24567:SF74">
    <property type="entry name" value="HTH-TYPE TRANSCRIPTIONAL REGULATOR ARCR"/>
    <property type="match status" value="1"/>
</dbReference>
<keyword evidence="6" id="KW-1185">Reference proteome</keyword>
<dbReference type="OrthoDB" id="7506088at2"/>
<dbReference type="Pfam" id="PF13545">
    <property type="entry name" value="HTH_Crp_2"/>
    <property type="match status" value="1"/>
</dbReference>
<evidence type="ECO:0000256" key="1">
    <source>
        <dbReference type="ARBA" id="ARBA00023015"/>
    </source>
</evidence>
<evidence type="ECO:0000256" key="3">
    <source>
        <dbReference type="ARBA" id="ARBA00023163"/>
    </source>
</evidence>
<dbReference type="InterPro" id="IPR014710">
    <property type="entry name" value="RmlC-like_jellyroll"/>
</dbReference>
<evidence type="ECO:0000313" key="6">
    <source>
        <dbReference type="Proteomes" id="UP000240653"/>
    </source>
</evidence>
<dbReference type="InterPro" id="IPR018490">
    <property type="entry name" value="cNMP-bd_dom_sf"/>
</dbReference>
<keyword evidence="3" id="KW-0804">Transcription</keyword>
<keyword evidence="2" id="KW-0238">DNA-binding</keyword>
<dbReference type="GO" id="GO:0003700">
    <property type="term" value="F:DNA-binding transcription factor activity"/>
    <property type="evidence" value="ECO:0007669"/>
    <property type="project" value="TreeGrafter"/>
</dbReference>
<dbReference type="SUPFAM" id="SSF46785">
    <property type="entry name" value="Winged helix' DNA-binding domain"/>
    <property type="match status" value="1"/>
</dbReference>
<dbReference type="InterPro" id="IPR036390">
    <property type="entry name" value="WH_DNA-bd_sf"/>
</dbReference>
<name>A0A2P7SAH3_9HYPH</name>
<dbReference type="Gene3D" id="2.60.120.10">
    <property type="entry name" value="Jelly Rolls"/>
    <property type="match status" value="1"/>
</dbReference>
<dbReference type="EMBL" id="PXYL01000008">
    <property type="protein sequence ID" value="PSJ59460.1"/>
    <property type="molecule type" value="Genomic_DNA"/>
</dbReference>
<comment type="caution">
    <text evidence="5">The sequence shown here is derived from an EMBL/GenBank/DDBJ whole genome shotgun (WGS) entry which is preliminary data.</text>
</comment>
<reference evidence="5 6" key="1">
    <citation type="submission" date="2018-03" db="EMBL/GenBank/DDBJ databases">
        <title>The draft genome of Mesorhizobium soli JCM 19897.</title>
        <authorList>
            <person name="Li L."/>
            <person name="Liu L."/>
            <person name="Liang L."/>
            <person name="Wang T."/>
            <person name="Zhang X."/>
        </authorList>
    </citation>
    <scope>NUCLEOTIDE SEQUENCE [LARGE SCALE GENOMIC DNA]</scope>
    <source>
        <strain evidence="5 6">JCM 19897</strain>
    </source>
</reference>
<evidence type="ECO:0000259" key="4">
    <source>
        <dbReference type="PROSITE" id="PS51063"/>
    </source>
</evidence>
<feature type="domain" description="HTH crp-type" evidence="4">
    <location>
        <begin position="143"/>
        <end position="209"/>
    </location>
</feature>
<dbReference type="InterPro" id="IPR050397">
    <property type="entry name" value="Env_Response_Regulators"/>
</dbReference>
<dbReference type="GO" id="GO:0003677">
    <property type="term" value="F:DNA binding"/>
    <property type="evidence" value="ECO:0007669"/>
    <property type="project" value="UniProtKB-KW"/>
</dbReference>
<protein>
    <submittedName>
        <fullName evidence="5">Crp/Fnr family transcriptional regulator</fullName>
    </submittedName>
</protein>
<evidence type="ECO:0000256" key="2">
    <source>
        <dbReference type="ARBA" id="ARBA00023125"/>
    </source>
</evidence>
<sequence length="257" mass="28430">MRPDIRNKVLLSLRPEAQLFLRERLVTRPISVGEVIFDDGEPLTHAVFPNEGVISYMAEMEDGRSVEKASIGLEGFVGFALVMGGGNAVGRSLVQVAGSASWLSIDDLNAAHERFICVREAMLRYSKSLIVQLMESVACNSLHTAEQRVARWLLQTLDRVPGDTFVLTQEALSQVLGLRRATVSGICSELQDAGIITYHRGTMTICDRAALEERTCECYWRVLDASLLGDQGGDGVTPARSRIADRRSRGIFRRRGY</sequence>
<proteinExistence type="predicted"/>
<keyword evidence="1" id="KW-0805">Transcription regulation</keyword>
<evidence type="ECO:0000313" key="5">
    <source>
        <dbReference type="EMBL" id="PSJ59460.1"/>
    </source>
</evidence>
<dbReference type="Proteomes" id="UP000240653">
    <property type="component" value="Unassembled WGS sequence"/>
</dbReference>
<dbReference type="PANTHER" id="PTHR24567">
    <property type="entry name" value="CRP FAMILY TRANSCRIPTIONAL REGULATORY PROTEIN"/>
    <property type="match status" value="1"/>
</dbReference>